<name>A0A125A9C2_9BURK</name>
<keyword evidence="2" id="KW-1185">Reference proteome</keyword>
<dbReference type="EMBL" id="LPEQ01000113">
    <property type="protein sequence ID" value="KVV40908.1"/>
    <property type="molecule type" value="Genomic_DNA"/>
</dbReference>
<gene>
    <name evidence="1" type="ORF">WT27_13360</name>
</gene>
<evidence type="ECO:0000313" key="1">
    <source>
        <dbReference type="EMBL" id="KVV40908.1"/>
    </source>
</evidence>
<dbReference type="AlphaFoldDB" id="A0A125A9C2"/>
<evidence type="ECO:0000313" key="2">
    <source>
        <dbReference type="Proteomes" id="UP000062317"/>
    </source>
</evidence>
<reference evidence="1 2" key="1">
    <citation type="submission" date="2015-11" db="EMBL/GenBank/DDBJ databases">
        <title>Expanding the genomic diversity of Burkholderia species for the development of highly accurate diagnostics.</title>
        <authorList>
            <person name="Sahl J."/>
            <person name="Keim P."/>
            <person name="Wagner D."/>
        </authorList>
    </citation>
    <scope>NUCLEOTIDE SEQUENCE [LARGE SCALE GENOMIC DNA]</scope>
    <source>
        <strain evidence="1 2">MSMB1301WGS</strain>
    </source>
</reference>
<comment type="caution">
    <text evidence="1">The sequence shown here is derived from an EMBL/GenBank/DDBJ whole genome shotgun (WGS) entry which is preliminary data.</text>
</comment>
<accession>A0A125A9C2</accession>
<organism evidence="1 2">
    <name type="scientific">Burkholderia territorii</name>
    <dbReference type="NCBI Taxonomy" id="1503055"/>
    <lineage>
        <taxon>Bacteria</taxon>
        <taxon>Pseudomonadati</taxon>
        <taxon>Pseudomonadota</taxon>
        <taxon>Betaproteobacteria</taxon>
        <taxon>Burkholderiales</taxon>
        <taxon>Burkholderiaceae</taxon>
        <taxon>Burkholderia</taxon>
        <taxon>Burkholderia cepacia complex</taxon>
    </lineage>
</organism>
<dbReference type="RefSeq" id="WP_155629636.1">
    <property type="nucleotide sequence ID" value="NZ_LPEQ01000113.1"/>
</dbReference>
<sequence>MTDTPNFSYIAAPRYVKPDNNLGGLYIEVRSAQGRADPADLLEFVRRDVAAAGYDPDGAGTCSLPITAGVVARSYAMWFYTKARTVVRPTPADPVCVPRRYVKLPNAKIVLVGADGYITVKVGIPLSTVINRDLDGFLDVLSEEATGSICLSDISYAVVNHCGDVLELNVTGNCADLDVEDVDFGALPLIEFQVDVTRISYGERSVRIAARTLEDALEIASDDAGNHIYPERESEYAFDAKLL</sequence>
<proteinExistence type="predicted"/>
<protein>
    <submittedName>
        <fullName evidence="1">Uncharacterized protein</fullName>
    </submittedName>
</protein>
<dbReference type="Proteomes" id="UP000062317">
    <property type="component" value="Unassembled WGS sequence"/>
</dbReference>